<keyword evidence="12" id="KW-0460">Magnesium</keyword>
<evidence type="ECO:0000256" key="10">
    <source>
        <dbReference type="ARBA" id="ARBA00022759"/>
    </source>
</evidence>
<dbReference type="FunFam" id="3.30.70.270:FF:000020">
    <property type="entry name" value="Transposon Tf2-6 polyprotein-like Protein"/>
    <property type="match status" value="1"/>
</dbReference>
<gene>
    <name evidence="28" type="primary">peg10</name>
    <name evidence="27" type="synonym">LOC108644811</name>
</gene>
<keyword evidence="13" id="KW-0229">DNA integration</keyword>
<comment type="similarity">
    <text evidence="2">Belongs to the beta type-B retroviral polymerase family. HERV class-II K(HML-2) pol subfamily.</text>
</comment>
<evidence type="ECO:0000313" key="26">
    <source>
        <dbReference type="Proteomes" id="UP000008143"/>
    </source>
</evidence>
<evidence type="ECO:0000256" key="4">
    <source>
        <dbReference type="ARBA" id="ARBA00022670"/>
    </source>
</evidence>
<dbReference type="InterPro" id="IPR043502">
    <property type="entry name" value="DNA/RNA_pol_sf"/>
</dbReference>
<dbReference type="Pfam" id="PF17921">
    <property type="entry name" value="Integrase_H2C2"/>
    <property type="match status" value="1"/>
</dbReference>
<dbReference type="PANTHER" id="PTHR37984:SF5">
    <property type="entry name" value="PROTEIN NYNRIN-LIKE"/>
    <property type="match status" value="1"/>
</dbReference>
<keyword evidence="6" id="KW-0548">Nucleotidyltransferase</keyword>
<keyword evidence="8" id="KW-0479">Metal-binding</keyword>
<dbReference type="Pfam" id="PF00665">
    <property type="entry name" value="rve"/>
    <property type="match status" value="1"/>
</dbReference>
<dbReference type="GO" id="GO:0046872">
    <property type="term" value="F:metal ion binding"/>
    <property type="evidence" value="ECO:0007669"/>
    <property type="project" value="UniProtKB-KW"/>
</dbReference>
<keyword evidence="15" id="KW-0239">DNA-directed DNA polymerase</keyword>
<keyword evidence="11" id="KW-0378">Hydrolase</keyword>
<evidence type="ECO:0000256" key="11">
    <source>
        <dbReference type="ARBA" id="ARBA00022801"/>
    </source>
</evidence>
<dbReference type="InterPro" id="IPR021109">
    <property type="entry name" value="Peptidase_aspartic_dom_sf"/>
</dbReference>
<keyword evidence="4" id="KW-0645">Protease</keyword>
<feature type="domain" description="Chromo" evidence="23">
    <location>
        <begin position="1372"/>
        <end position="1421"/>
    </location>
</feature>
<evidence type="ECO:0000256" key="21">
    <source>
        <dbReference type="SAM" id="Coils"/>
    </source>
</evidence>
<dbReference type="Gene3D" id="3.10.10.10">
    <property type="entry name" value="HIV Type 1 Reverse Transcriptase, subunit A, domain 1"/>
    <property type="match status" value="1"/>
</dbReference>
<evidence type="ECO:0000256" key="5">
    <source>
        <dbReference type="ARBA" id="ARBA00022679"/>
    </source>
</evidence>
<feature type="domain" description="Integrase catalytic" evidence="25">
    <location>
        <begin position="1071"/>
        <end position="1230"/>
    </location>
</feature>
<dbReference type="SUPFAM" id="SSF54160">
    <property type="entry name" value="Chromo domain-like"/>
    <property type="match status" value="1"/>
</dbReference>
<feature type="region of interest" description="Disordered" evidence="22">
    <location>
        <begin position="258"/>
        <end position="279"/>
    </location>
</feature>
<dbReference type="Xenbase" id="XB-GENE-29090263">
    <property type="gene designation" value="peg10"/>
</dbReference>
<keyword evidence="7" id="KW-0540">Nuclease</keyword>
<protein>
    <recommendedName>
        <fullName evidence="20">Gypsy retrotransposon integrase-like protein 1</fullName>
        <ecNumber evidence="3">3.1.26.4</ecNumber>
    </recommendedName>
</protein>
<evidence type="ECO:0000256" key="22">
    <source>
        <dbReference type="SAM" id="MobiDB-lite"/>
    </source>
</evidence>
<dbReference type="KEGG" id="xtr:108644811"/>
<evidence type="ECO:0000256" key="19">
    <source>
        <dbReference type="ARBA" id="ARBA00023268"/>
    </source>
</evidence>
<dbReference type="EC" id="3.1.26.4" evidence="3"/>
<dbReference type="GO" id="GO:0003964">
    <property type="term" value="F:RNA-directed DNA polymerase activity"/>
    <property type="evidence" value="ECO:0007669"/>
    <property type="project" value="UniProtKB-KW"/>
</dbReference>
<dbReference type="OMA" id="HICHACA"/>
<dbReference type="AGR" id="Xenbase:XB-GENE-29090263"/>
<dbReference type="InterPro" id="IPR041577">
    <property type="entry name" value="RT_RNaseH_2"/>
</dbReference>
<dbReference type="InterPro" id="IPR001584">
    <property type="entry name" value="Integrase_cat-core"/>
</dbReference>
<dbReference type="FunFam" id="3.30.420.10:FF:000032">
    <property type="entry name" value="Retrovirus-related Pol polyprotein from transposon 297-like Protein"/>
    <property type="match status" value="1"/>
</dbReference>
<keyword evidence="21" id="KW-0175">Coiled coil</keyword>
<keyword evidence="10" id="KW-0255">Endonuclease</keyword>
<dbReference type="InterPro" id="IPR023779">
    <property type="entry name" value="Chromodomain_CS"/>
</dbReference>
<dbReference type="PROSITE" id="PS50878">
    <property type="entry name" value="RT_POL"/>
    <property type="match status" value="1"/>
</dbReference>
<feature type="coiled-coil region" evidence="21">
    <location>
        <begin position="1250"/>
        <end position="1277"/>
    </location>
</feature>
<dbReference type="InterPro" id="IPR016197">
    <property type="entry name" value="Chromo-like_dom_sf"/>
</dbReference>
<evidence type="ECO:0000256" key="1">
    <source>
        <dbReference type="ARBA" id="ARBA00004123"/>
    </source>
</evidence>
<dbReference type="Pfam" id="PF03732">
    <property type="entry name" value="Retrotrans_gag"/>
    <property type="match status" value="1"/>
</dbReference>
<dbReference type="GO" id="GO:0003677">
    <property type="term" value="F:DNA binding"/>
    <property type="evidence" value="ECO:0007669"/>
    <property type="project" value="UniProtKB-KW"/>
</dbReference>
<organism evidence="26 27">
    <name type="scientific">Xenopus tropicalis</name>
    <name type="common">Western clawed frog</name>
    <name type="synonym">Silurana tropicalis</name>
    <dbReference type="NCBI Taxonomy" id="8364"/>
    <lineage>
        <taxon>Eukaryota</taxon>
        <taxon>Metazoa</taxon>
        <taxon>Chordata</taxon>
        <taxon>Craniata</taxon>
        <taxon>Vertebrata</taxon>
        <taxon>Euteleostomi</taxon>
        <taxon>Amphibia</taxon>
        <taxon>Batrachia</taxon>
        <taxon>Anura</taxon>
        <taxon>Pipoidea</taxon>
        <taxon>Pipidae</taxon>
        <taxon>Xenopodinae</taxon>
        <taxon>Xenopus</taxon>
        <taxon>Silurana</taxon>
    </lineage>
</organism>
<reference evidence="27" key="1">
    <citation type="submission" date="2025-08" db="UniProtKB">
        <authorList>
            <consortium name="RefSeq"/>
        </authorList>
    </citation>
    <scope>IDENTIFICATION</scope>
    <source>
        <strain evidence="27">Nigerian</strain>
        <tissue evidence="27">Liver and blood</tissue>
    </source>
</reference>
<feature type="domain" description="Reverse transcriptase" evidence="24">
    <location>
        <begin position="545"/>
        <end position="724"/>
    </location>
</feature>
<dbReference type="Pfam" id="PF24626">
    <property type="entry name" value="SH3_Tf2-1"/>
    <property type="match status" value="1"/>
</dbReference>
<dbReference type="PROSITE" id="PS50994">
    <property type="entry name" value="INTEGRASE"/>
    <property type="match status" value="1"/>
</dbReference>
<evidence type="ECO:0000313" key="27">
    <source>
        <dbReference type="RefSeq" id="XP_017945114.2"/>
    </source>
</evidence>
<dbReference type="Pfam" id="PF00385">
    <property type="entry name" value="Chromo"/>
    <property type="match status" value="1"/>
</dbReference>
<evidence type="ECO:0000256" key="14">
    <source>
        <dbReference type="ARBA" id="ARBA00022918"/>
    </source>
</evidence>
<evidence type="ECO:0000256" key="2">
    <source>
        <dbReference type="ARBA" id="ARBA00010879"/>
    </source>
</evidence>
<dbReference type="CDD" id="cd09274">
    <property type="entry name" value="RNase_HI_RT_Ty3"/>
    <property type="match status" value="1"/>
</dbReference>
<dbReference type="Proteomes" id="UP000008143">
    <property type="component" value="Chromosome 1"/>
</dbReference>
<keyword evidence="19" id="KW-0511">Multifunctional enzyme</keyword>
<evidence type="ECO:0000313" key="28">
    <source>
        <dbReference type="Xenbase" id="XB-GENE-29090263"/>
    </source>
</evidence>
<dbReference type="Gene3D" id="2.40.70.10">
    <property type="entry name" value="Acid Proteases"/>
    <property type="match status" value="1"/>
</dbReference>
<evidence type="ECO:0000256" key="8">
    <source>
        <dbReference type="ARBA" id="ARBA00022723"/>
    </source>
</evidence>
<comment type="subcellular location">
    <subcellularLocation>
        <location evidence="1">Nucleus</location>
    </subcellularLocation>
</comment>
<dbReference type="Gene3D" id="3.30.70.270">
    <property type="match status" value="2"/>
</dbReference>
<proteinExistence type="inferred from homology"/>
<evidence type="ECO:0000256" key="6">
    <source>
        <dbReference type="ARBA" id="ARBA00022695"/>
    </source>
</evidence>
<dbReference type="CDD" id="cd00303">
    <property type="entry name" value="retropepsin_like"/>
    <property type="match status" value="1"/>
</dbReference>
<evidence type="ECO:0000256" key="7">
    <source>
        <dbReference type="ARBA" id="ARBA00022722"/>
    </source>
</evidence>
<evidence type="ECO:0000256" key="15">
    <source>
        <dbReference type="ARBA" id="ARBA00022932"/>
    </source>
</evidence>
<dbReference type="InterPro" id="IPR056924">
    <property type="entry name" value="SH3_Tf2-1"/>
</dbReference>
<evidence type="ECO:0000256" key="16">
    <source>
        <dbReference type="ARBA" id="ARBA00023125"/>
    </source>
</evidence>
<evidence type="ECO:0000259" key="23">
    <source>
        <dbReference type="PROSITE" id="PS50013"/>
    </source>
</evidence>
<evidence type="ECO:0000259" key="24">
    <source>
        <dbReference type="PROSITE" id="PS50878"/>
    </source>
</evidence>
<sequence length="1528" mass="173907">MDQEEDASPLTALTQQIAALAHAVRELRADYNEVQEQLQAIQYPAPPPAPMASPPPLVGATASLPAPEPKIPLPDKFSGDRSTFRTFVNACKLLFMLQPQTYSTEQVKVGVVMSLLRGQPQSWAFRLMEQQNACLLTVDAFFQAMAVLYDDPHRVATAEAALRNLRQGTRPVEDFTMNFRKFAADTDWNQAALKHQFRLGLSATLKDELARVGVPDSLEELIQLSIQIDQRLRERRLEKASSFPASWVLPKASPPIRVDPEVTTSPEPEPMQLGSLRPSLSSEERIRRRRLNLCLYCGLSGHLLSTCPTRPSPPRKVPSLSTTVPKLHFSPLLTFSLSLQWEDKVLVLPAILDSGASGCFLDSKVADCHKIPLLTKSLPLLIRVADGSPISSGPILKESIPLRVCMNKIHSEMLSFDVVASPLSPIIIGLPWLRKHNPIVEWERGKITFLSHFCRTNCLSFPPSACQKLCCVAFEKPFERFPGLPSEYYDFLDVFDKKGADSLPPHRKYDCPIDLLPGSQIPFGRIYPLAEPELKVLRDYLEENLTKGFIRTSTSPAGAGIFFVEKKDHTLRPCIDYRNLNNITVKNRYPLPLIPELFQRLREATIFSKLDLRGAYNLVRIREGDEWKTAFRTRYGHFEYLVMPFGLCNAPATFQHFVNDVFRDYLDIFVIIYLDDILIFSKSLAEHRLHMKKIFSRLRSHQLFVKFEKCEFDKTSIEFLGFIISANGVQMDQSKVSAILNWPVPVSRKDVQRFIGFANFYRKFIKGFSQIILPLTQLTSLNSKFVWTSQAQTAFETLKTLFTTAPILQHPDPTKPFILEVDASESAVGAVLSQRISTSGALHPVAYFSRKMNKSEQNYDVADRELLAIKLALEEWRYLLEGGSNPILIYTDHKNLEYLRVAKRLKPRQARWALFFMRFNFHLTYRPGSKNVKADALSRIHSPQEVTPTLPETVLLPQNFLSIQCSLMDQIKQASVSTPSGWELTSRDGLFFFKDKIFVPESLRLEVLRTIHDSKLAGHPGIKKTIILAKRLFWWPKMTTDCVNYTRSCDVCARSKDSRTKPLGFLLPLPVPSRPWGSISMDFISDLPPSSGQTAIFVIVDRLTKMAHFIPLPKLPSAASTAEYFIKEVVRLHGVPDDVVSDRGTQFTSQFWRSLCRALQIKVSLSSAFHPQSNGQTERTNQTLEQYLRCFTSYRQDDWVSLLPLAEFAYNNNFHNSIQQSPFFANYGMHPAIFPSSLKEISVPAVKDRLLFLKENYKFLEESIKKAQQNFKTYADKRRRKDPEFKVGDKVWLSSANLKLSCPTRKLGHRFLGPFEITKQVNPVAFQLRLPDSWRIHSVFHSALLKPVTVNPFVGRVPIPPSPIQVDGQEEFEVERILDHRLRGKQRQYLVKWRGYGPEENSWEPACNIHAPKLLKEFHRKDVPKARVRVRRPLLGGGPCKVTHQRRVPGSSVRRERTSRLASRRATAPCLTHSRKRRARSACATRARFDARVITRARLTQRARDLTPASLRARAGVMTPRHVAGRLK</sequence>
<dbReference type="PROSITE" id="PS00598">
    <property type="entry name" value="CHROMO_1"/>
    <property type="match status" value="1"/>
</dbReference>
<evidence type="ECO:0000256" key="12">
    <source>
        <dbReference type="ARBA" id="ARBA00022842"/>
    </source>
</evidence>
<keyword evidence="17" id="KW-0233">DNA recombination</keyword>
<evidence type="ECO:0000256" key="3">
    <source>
        <dbReference type="ARBA" id="ARBA00012180"/>
    </source>
</evidence>
<dbReference type="InterPro" id="IPR005162">
    <property type="entry name" value="Retrotrans_gag_dom"/>
</dbReference>
<dbReference type="InterPro" id="IPR043128">
    <property type="entry name" value="Rev_trsase/Diguanyl_cyclase"/>
</dbReference>
<dbReference type="SUPFAM" id="SSF56672">
    <property type="entry name" value="DNA/RNA polymerases"/>
    <property type="match status" value="1"/>
</dbReference>
<name>A0A8J0T0M0_XENTR</name>
<keyword evidence="16" id="KW-0238">DNA-binding</keyword>
<dbReference type="PANTHER" id="PTHR37984">
    <property type="entry name" value="PROTEIN CBG26694"/>
    <property type="match status" value="1"/>
</dbReference>
<dbReference type="GO" id="GO:0006508">
    <property type="term" value="P:proteolysis"/>
    <property type="evidence" value="ECO:0007669"/>
    <property type="project" value="UniProtKB-KW"/>
</dbReference>
<keyword evidence="26" id="KW-1185">Reference proteome</keyword>
<dbReference type="RefSeq" id="XP_017945114.2">
    <property type="nucleotide sequence ID" value="XM_018089625.2"/>
</dbReference>
<keyword evidence="18" id="KW-0539">Nucleus</keyword>
<evidence type="ECO:0000256" key="9">
    <source>
        <dbReference type="ARBA" id="ARBA00022750"/>
    </source>
</evidence>
<dbReference type="Gene3D" id="2.40.50.40">
    <property type="match status" value="1"/>
</dbReference>
<feature type="coiled-coil region" evidence="21">
    <location>
        <begin position="10"/>
        <end position="37"/>
    </location>
</feature>
<dbReference type="InterPro" id="IPR012337">
    <property type="entry name" value="RNaseH-like_sf"/>
</dbReference>
<dbReference type="GO" id="GO:0004190">
    <property type="term" value="F:aspartic-type endopeptidase activity"/>
    <property type="evidence" value="ECO:0007669"/>
    <property type="project" value="UniProtKB-KW"/>
</dbReference>
<dbReference type="GO" id="GO:0006310">
    <property type="term" value="P:DNA recombination"/>
    <property type="evidence" value="ECO:0007669"/>
    <property type="project" value="UniProtKB-KW"/>
</dbReference>
<dbReference type="OrthoDB" id="8000983at2759"/>
<dbReference type="InterPro" id="IPR000477">
    <property type="entry name" value="RT_dom"/>
</dbReference>
<feature type="region of interest" description="Disordered" evidence="22">
    <location>
        <begin position="1434"/>
        <end position="1467"/>
    </location>
</feature>
<dbReference type="Gene3D" id="3.30.420.10">
    <property type="entry name" value="Ribonuclease H-like superfamily/Ribonuclease H"/>
    <property type="match status" value="1"/>
</dbReference>
<dbReference type="InterPro" id="IPR036397">
    <property type="entry name" value="RNaseH_sf"/>
</dbReference>
<accession>A0A8J0T0M0</accession>
<dbReference type="InterPro" id="IPR023780">
    <property type="entry name" value="Chromo_domain"/>
</dbReference>
<evidence type="ECO:0000256" key="18">
    <source>
        <dbReference type="ARBA" id="ARBA00023242"/>
    </source>
</evidence>
<dbReference type="CTD" id="23089"/>
<dbReference type="CDD" id="cd00024">
    <property type="entry name" value="CD_CSD"/>
    <property type="match status" value="1"/>
</dbReference>
<evidence type="ECO:0000259" key="25">
    <source>
        <dbReference type="PROSITE" id="PS50994"/>
    </source>
</evidence>
<keyword evidence="14" id="KW-0695">RNA-directed DNA polymerase</keyword>
<dbReference type="SMART" id="SM00298">
    <property type="entry name" value="CHROMO"/>
    <property type="match status" value="1"/>
</dbReference>
<dbReference type="PROSITE" id="PS50013">
    <property type="entry name" value="CHROMO_2"/>
    <property type="match status" value="1"/>
</dbReference>
<dbReference type="Pfam" id="PF00078">
    <property type="entry name" value="RVT_1"/>
    <property type="match status" value="1"/>
</dbReference>
<dbReference type="InterPro" id="IPR000953">
    <property type="entry name" value="Chromo/chromo_shadow_dom"/>
</dbReference>
<keyword evidence="5" id="KW-0808">Transferase</keyword>
<dbReference type="InterPro" id="IPR041588">
    <property type="entry name" value="Integrase_H2C2"/>
</dbReference>
<dbReference type="FunFam" id="1.10.340.70:FF:000001">
    <property type="entry name" value="Retrovirus-related Pol polyprotein from transposon gypsy-like Protein"/>
    <property type="match status" value="1"/>
</dbReference>
<dbReference type="InterPro" id="IPR050951">
    <property type="entry name" value="Retrovirus_Pol_polyprotein"/>
</dbReference>
<dbReference type="Gene3D" id="1.10.340.70">
    <property type="match status" value="1"/>
</dbReference>
<evidence type="ECO:0000256" key="20">
    <source>
        <dbReference type="ARBA" id="ARBA00039658"/>
    </source>
</evidence>
<evidence type="ECO:0000256" key="17">
    <source>
        <dbReference type="ARBA" id="ARBA00023172"/>
    </source>
</evidence>
<dbReference type="Gene3D" id="3.10.20.370">
    <property type="match status" value="1"/>
</dbReference>
<dbReference type="GO" id="GO:0004523">
    <property type="term" value="F:RNA-DNA hybrid ribonuclease activity"/>
    <property type="evidence" value="ECO:0007669"/>
    <property type="project" value="UniProtKB-EC"/>
</dbReference>
<dbReference type="CDD" id="cd01647">
    <property type="entry name" value="RT_LTR"/>
    <property type="match status" value="1"/>
</dbReference>
<dbReference type="Pfam" id="PF17919">
    <property type="entry name" value="RT_RNaseH_2"/>
    <property type="match status" value="1"/>
</dbReference>
<dbReference type="FunFam" id="3.10.20.370:FF:000001">
    <property type="entry name" value="Retrovirus-related Pol polyprotein from transposon 17.6-like protein"/>
    <property type="match status" value="1"/>
</dbReference>
<dbReference type="GO" id="GO:0005634">
    <property type="term" value="C:nucleus"/>
    <property type="evidence" value="ECO:0007669"/>
    <property type="project" value="UniProtKB-SubCell"/>
</dbReference>
<keyword evidence="9" id="KW-0064">Aspartyl protease</keyword>
<dbReference type="SUPFAM" id="SSF53098">
    <property type="entry name" value="Ribonuclease H-like"/>
    <property type="match status" value="1"/>
</dbReference>
<evidence type="ECO:0000256" key="13">
    <source>
        <dbReference type="ARBA" id="ARBA00022908"/>
    </source>
</evidence>
<dbReference type="GO" id="GO:0003887">
    <property type="term" value="F:DNA-directed DNA polymerase activity"/>
    <property type="evidence" value="ECO:0007669"/>
    <property type="project" value="UniProtKB-KW"/>
</dbReference>
<dbReference type="GO" id="GO:0015074">
    <property type="term" value="P:DNA integration"/>
    <property type="evidence" value="ECO:0007669"/>
    <property type="project" value="UniProtKB-KW"/>
</dbReference>